<evidence type="ECO:0000256" key="4">
    <source>
        <dbReference type="ARBA" id="ARBA00023004"/>
    </source>
</evidence>
<dbReference type="GO" id="GO:0008730">
    <property type="term" value="F:L(+)-tartrate dehydratase activity"/>
    <property type="evidence" value="ECO:0007669"/>
    <property type="project" value="UniProtKB-EC"/>
</dbReference>
<dbReference type="EC" id="4.2.1.32" evidence="8"/>
<dbReference type="AlphaFoldDB" id="A2BJ70"/>
<keyword evidence="5" id="KW-0411">Iron-sulfur</keyword>
<dbReference type="EMBL" id="CP000493">
    <property type="protein sequence ID" value="ABM80031.1"/>
    <property type="molecule type" value="Genomic_DNA"/>
</dbReference>
<keyword evidence="6 8" id="KW-0456">Lyase</keyword>
<evidence type="ECO:0000256" key="1">
    <source>
        <dbReference type="ARBA" id="ARBA00008876"/>
    </source>
</evidence>
<dbReference type="OrthoDB" id="371925at2157"/>
<dbReference type="EnsemblBacteria" id="ABM80031">
    <property type="protein sequence ID" value="ABM80031"/>
    <property type="gene ID" value="Hbut_0159"/>
</dbReference>
<proteinExistence type="inferred from homology"/>
<evidence type="ECO:0000256" key="2">
    <source>
        <dbReference type="ARBA" id="ARBA00022485"/>
    </source>
</evidence>
<dbReference type="GeneID" id="4782949"/>
<dbReference type="eggNOG" id="arCOG04407">
    <property type="taxonomic scope" value="Archaea"/>
</dbReference>
<dbReference type="GO" id="GO:0051539">
    <property type="term" value="F:4 iron, 4 sulfur cluster binding"/>
    <property type="evidence" value="ECO:0007669"/>
    <property type="project" value="UniProtKB-KW"/>
</dbReference>
<keyword evidence="2" id="KW-0004">4Fe-4S</keyword>
<dbReference type="InterPro" id="IPR051208">
    <property type="entry name" value="Class-I_Fumarase/Tartrate_DH"/>
</dbReference>
<dbReference type="RefSeq" id="WP_011821348.1">
    <property type="nucleotide sequence ID" value="NC_008818.1"/>
</dbReference>
<dbReference type="Proteomes" id="UP000002593">
    <property type="component" value="Chromosome"/>
</dbReference>
<dbReference type="PANTHER" id="PTHR30389">
    <property type="entry name" value="FUMARATE HYDRATASE-RELATED"/>
    <property type="match status" value="1"/>
</dbReference>
<dbReference type="GO" id="GO:0046872">
    <property type="term" value="F:metal ion binding"/>
    <property type="evidence" value="ECO:0007669"/>
    <property type="project" value="UniProtKB-KW"/>
</dbReference>
<gene>
    <name evidence="8" type="ordered locus">Hbut_0159</name>
</gene>
<dbReference type="PANTHER" id="PTHR30389:SF17">
    <property type="entry name" value="L(+)-TARTRATE DEHYDRATASE SUBUNIT ALPHA-RELATED"/>
    <property type="match status" value="1"/>
</dbReference>
<dbReference type="InterPro" id="IPR004646">
    <property type="entry name" value="Fe-S_hydro-lyase_TtdA-typ_cat"/>
</dbReference>
<dbReference type="STRING" id="415426.Hbut_0159"/>
<protein>
    <submittedName>
        <fullName evidence="8">L(+)-tartrate dehydratase class I, alpha subunit</fullName>
        <ecNumber evidence="8">4.2.1.32</ecNumber>
    </submittedName>
</protein>
<sequence length="294" mass="32114">MPELEARLREFLVELIRVAETRLPLDVYNALKKALEVEDNPIAKQHLEAILRNSELAAKLGKPICQDTGTPVFYIRLGEEFPLRAKIYEVATEAVREATRLIPLRPNAVNPIRGGNTGDNTGRHIPWFDVEIVPGDRLEVTFVAKGGGSEAPSTLNMALPIRGIRNVWETVLKAVVSAGPKPCPPVVVGVGIAALGEQALAIARKAALLRPLGERHPEPEIAELEEKLLDAINSLGIGVHGFGGKITALDVHIDYAHRHPATYAVGVVFNCWAIRRATGYITPDGRWEITSKHI</sequence>
<comment type="similarity">
    <text evidence="1">Belongs to the class-I fumarase family.</text>
</comment>
<keyword evidence="3" id="KW-0479">Metal-binding</keyword>
<dbReference type="Pfam" id="PF05681">
    <property type="entry name" value="Fumerase"/>
    <property type="match status" value="1"/>
</dbReference>
<dbReference type="HOGENOM" id="CLU_041245_0_0_2"/>
<evidence type="ECO:0000313" key="9">
    <source>
        <dbReference type="Proteomes" id="UP000002593"/>
    </source>
</evidence>
<evidence type="ECO:0000256" key="3">
    <source>
        <dbReference type="ARBA" id="ARBA00022723"/>
    </source>
</evidence>
<name>A2BJ70_HYPBU</name>
<evidence type="ECO:0000259" key="7">
    <source>
        <dbReference type="Pfam" id="PF05681"/>
    </source>
</evidence>
<reference evidence="8 9" key="1">
    <citation type="journal article" date="2007" name="Archaea">
        <title>The genome of Hyperthermus butylicus: a sulfur-reducing, peptide fermenting, neutrophilic Crenarchaeote growing up to 108 degrees C.</title>
        <authorList>
            <person name="Brugger K."/>
            <person name="Chen L."/>
            <person name="Stark M."/>
            <person name="Zibat A."/>
            <person name="Redder P."/>
            <person name="Ruepp A."/>
            <person name="Awayez M."/>
            <person name="She Q."/>
            <person name="Garrett R.A."/>
            <person name="Klenk H.P."/>
        </authorList>
    </citation>
    <scope>NUCLEOTIDE SEQUENCE [LARGE SCALE GENOMIC DNA]</scope>
    <source>
        <strain evidence="9">DSM 5456 / JCM 9403 / PLM1-5</strain>
    </source>
</reference>
<dbReference type="KEGG" id="hbu:Hbut_0159"/>
<feature type="domain" description="Fe-S hydro-lyase tartrate dehydratase alpha-type catalytic" evidence="7">
    <location>
        <begin position="12"/>
        <end position="278"/>
    </location>
</feature>
<evidence type="ECO:0000313" key="8">
    <source>
        <dbReference type="EMBL" id="ABM80031.1"/>
    </source>
</evidence>
<keyword evidence="4" id="KW-0408">Iron</keyword>
<dbReference type="NCBIfam" id="NF004885">
    <property type="entry name" value="PRK06246.1"/>
    <property type="match status" value="1"/>
</dbReference>
<dbReference type="NCBIfam" id="TIGR00722">
    <property type="entry name" value="ttdA_fumA_fumB"/>
    <property type="match status" value="1"/>
</dbReference>
<evidence type="ECO:0000256" key="6">
    <source>
        <dbReference type="ARBA" id="ARBA00023239"/>
    </source>
</evidence>
<keyword evidence="9" id="KW-1185">Reference proteome</keyword>
<evidence type="ECO:0000256" key="5">
    <source>
        <dbReference type="ARBA" id="ARBA00023014"/>
    </source>
</evidence>
<accession>A2BJ70</accession>
<organism evidence="8 9">
    <name type="scientific">Hyperthermus butylicus (strain DSM 5456 / JCM 9403 / PLM1-5)</name>
    <dbReference type="NCBI Taxonomy" id="415426"/>
    <lineage>
        <taxon>Archaea</taxon>
        <taxon>Thermoproteota</taxon>
        <taxon>Thermoprotei</taxon>
        <taxon>Desulfurococcales</taxon>
        <taxon>Pyrodictiaceae</taxon>
        <taxon>Hyperthermus</taxon>
    </lineage>
</organism>